<evidence type="ECO:0000256" key="3">
    <source>
        <dbReference type="ARBA" id="ARBA00012916"/>
    </source>
</evidence>
<reference evidence="13 14" key="1">
    <citation type="submission" date="2020-07" db="EMBL/GenBank/DDBJ databases">
        <title>Huge and variable diversity of episymbiotic CPR bacteria and DPANN archaea in groundwater ecosystems.</title>
        <authorList>
            <person name="He C.Y."/>
            <person name="Keren R."/>
            <person name="Whittaker M."/>
            <person name="Farag I.F."/>
            <person name="Doudna J."/>
            <person name="Cate J.H.D."/>
            <person name="Banfield J.F."/>
        </authorList>
    </citation>
    <scope>NUCLEOTIDE SEQUENCE [LARGE SCALE GENOMIC DNA]</scope>
    <source>
        <strain evidence="13">NC_groundwater_541_Ag_S-0.1um_46_50</strain>
    </source>
</reference>
<dbReference type="GO" id="GO:0006047">
    <property type="term" value="P:UDP-N-acetylglucosamine metabolic process"/>
    <property type="evidence" value="ECO:0007669"/>
    <property type="project" value="TreeGrafter"/>
</dbReference>
<proteinExistence type="inferred from homology"/>
<feature type="domain" description="Glutamine amidotransferase type-2" evidence="11">
    <location>
        <begin position="2"/>
        <end position="223"/>
    </location>
</feature>
<keyword evidence="9" id="KW-0315">Glutamine amidotransferase</keyword>
<keyword evidence="5 10" id="KW-0963">Cytoplasm</keyword>
<dbReference type="InterPro" id="IPR035490">
    <property type="entry name" value="GlmS/FrlB_SIS"/>
</dbReference>
<feature type="domain" description="SIS" evidence="12">
    <location>
        <begin position="463"/>
        <end position="604"/>
    </location>
</feature>
<dbReference type="EC" id="2.6.1.16" evidence="3 10"/>
<dbReference type="SUPFAM" id="SSF53697">
    <property type="entry name" value="SIS domain"/>
    <property type="match status" value="1"/>
</dbReference>
<evidence type="ECO:0000259" key="11">
    <source>
        <dbReference type="PROSITE" id="PS51278"/>
    </source>
</evidence>
<dbReference type="GO" id="GO:0005975">
    <property type="term" value="P:carbohydrate metabolic process"/>
    <property type="evidence" value="ECO:0007669"/>
    <property type="project" value="UniProtKB-UniRule"/>
</dbReference>
<dbReference type="GO" id="GO:0097367">
    <property type="term" value="F:carbohydrate derivative binding"/>
    <property type="evidence" value="ECO:0007669"/>
    <property type="project" value="InterPro"/>
</dbReference>
<sequence length="614" mass="68239">MCGIVGYIGKQKALPILLDGIRNLEYRGYDSAGFALLSHNQRVRAEKAVGRVLNLEQKIKDPADFAGKMGIIHSRWATHGGVTEANAHPHSDCQKNIWLVHNGIIENYKQLKSDLLKVGHKFDSETDTEVLAHLIEEVQTKNPETGLEEAVRLALLSIRGTYGLAVFDKREPGKLIAARNFSPLLLGIGNREYFVASDASAILKHTQNVVYLDDGEMAVLTPHEHHVYDLRRNLRPKETHKVEWSLEQAQKAGFPHFMLKEIHEQPEAIENSLRGRLIPEEGRVKLGGLSEVAEKLKNAKRILISACGTAYFAGMVGEYMLEEYAGIPVEVDLASEFRYRKPVFREGDVFLAISQSGETADTLAALREAKEKGVLTLGIVNVVGSTMARDTDAGVYQHIGPEIGVASTKAFTSQVAILGLLTLLLGRQREMSLVTGQRIAKELKTIPVLIKKILTQDDCIKKLAQKYQHHQNFLYLGRKYNLPVAYEGALKLKEISYAHAEGYGAGEMKHGSIALIDENFPSLFIAPHDSVYEKMISNMEEVKARRGPVIAVATEGDKKIRELADDVIYIPKTLEMLTPLLSVIPLQLFAYHFGVLRGCDVDRPRNLAKSVTVE</sequence>
<dbReference type="InterPro" id="IPR001347">
    <property type="entry name" value="SIS_dom"/>
</dbReference>
<dbReference type="InterPro" id="IPR017932">
    <property type="entry name" value="GATase_2_dom"/>
</dbReference>
<keyword evidence="8" id="KW-0677">Repeat</keyword>
<dbReference type="NCBIfam" id="TIGR01135">
    <property type="entry name" value="glmS"/>
    <property type="match status" value="1"/>
</dbReference>
<evidence type="ECO:0000256" key="6">
    <source>
        <dbReference type="ARBA" id="ARBA00022576"/>
    </source>
</evidence>
<dbReference type="EMBL" id="CP066690">
    <property type="protein sequence ID" value="QQG44957.1"/>
    <property type="molecule type" value="Genomic_DNA"/>
</dbReference>
<accession>A0A7T5RIY0</accession>
<dbReference type="PROSITE" id="PS51278">
    <property type="entry name" value="GATASE_TYPE_2"/>
    <property type="match status" value="1"/>
</dbReference>
<evidence type="ECO:0000256" key="1">
    <source>
        <dbReference type="ARBA" id="ARBA00001031"/>
    </source>
</evidence>
<dbReference type="CDD" id="cd05009">
    <property type="entry name" value="SIS_GlmS_GlmD_2"/>
    <property type="match status" value="1"/>
</dbReference>
<dbReference type="NCBIfam" id="NF001484">
    <property type="entry name" value="PRK00331.1"/>
    <property type="match status" value="1"/>
</dbReference>
<dbReference type="Pfam" id="PF13522">
    <property type="entry name" value="GATase_6"/>
    <property type="match status" value="1"/>
</dbReference>
<dbReference type="HAMAP" id="MF_00164">
    <property type="entry name" value="GlmS"/>
    <property type="match status" value="1"/>
</dbReference>
<dbReference type="FunFam" id="3.40.50.10490:FF:000001">
    <property type="entry name" value="Glutamine--fructose-6-phosphate aminotransferase [isomerizing]"/>
    <property type="match status" value="1"/>
</dbReference>
<evidence type="ECO:0000256" key="2">
    <source>
        <dbReference type="ARBA" id="ARBA00004496"/>
    </source>
</evidence>
<feature type="active site" description="For Fru-6P isomerization activity" evidence="10">
    <location>
        <position position="609"/>
    </location>
</feature>
<keyword evidence="7 10" id="KW-0808">Transferase</keyword>
<dbReference type="SUPFAM" id="SSF56235">
    <property type="entry name" value="N-terminal nucleophile aminohydrolases (Ntn hydrolases)"/>
    <property type="match status" value="1"/>
</dbReference>
<evidence type="ECO:0000259" key="12">
    <source>
        <dbReference type="PROSITE" id="PS51464"/>
    </source>
</evidence>
<dbReference type="GO" id="GO:0004360">
    <property type="term" value="F:glutamine-fructose-6-phosphate transaminase (isomerizing) activity"/>
    <property type="evidence" value="ECO:0007669"/>
    <property type="project" value="UniProtKB-UniRule"/>
</dbReference>
<dbReference type="Pfam" id="PF01380">
    <property type="entry name" value="SIS"/>
    <property type="match status" value="2"/>
</dbReference>
<evidence type="ECO:0000256" key="9">
    <source>
        <dbReference type="ARBA" id="ARBA00022962"/>
    </source>
</evidence>
<dbReference type="InterPro" id="IPR047084">
    <property type="entry name" value="GFAT_N"/>
</dbReference>
<comment type="subcellular location">
    <subcellularLocation>
        <location evidence="2 10">Cytoplasm</location>
    </subcellularLocation>
</comment>
<dbReference type="CDD" id="cd05008">
    <property type="entry name" value="SIS_GlmS_GlmD_1"/>
    <property type="match status" value="1"/>
</dbReference>
<dbReference type="GO" id="GO:0006487">
    <property type="term" value="P:protein N-linked glycosylation"/>
    <property type="evidence" value="ECO:0007669"/>
    <property type="project" value="TreeGrafter"/>
</dbReference>
<comment type="subunit">
    <text evidence="10">Homodimer.</text>
</comment>
<evidence type="ECO:0000256" key="8">
    <source>
        <dbReference type="ARBA" id="ARBA00022737"/>
    </source>
</evidence>
<dbReference type="PANTHER" id="PTHR10937:SF0">
    <property type="entry name" value="GLUTAMINE--FRUCTOSE-6-PHOSPHATE TRANSAMINASE (ISOMERIZING)"/>
    <property type="match status" value="1"/>
</dbReference>
<dbReference type="Proteomes" id="UP000595618">
    <property type="component" value="Chromosome"/>
</dbReference>
<dbReference type="GO" id="GO:0006002">
    <property type="term" value="P:fructose 6-phosphate metabolic process"/>
    <property type="evidence" value="ECO:0007669"/>
    <property type="project" value="TreeGrafter"/>
</dbReference>
<dbReference type="PROSITE" id="PS51464">
    <property type="entry name" value="SIS"/>
    <property type="match status" value="2"/>
</dbReference>
<dbReference type="InterPro" id="IPR046348">
    <property type="entry name" value="SIS_dom_sf"/>
</dbReference>
<comment type="catalytic activity">
    <reaction evidence="1 10">
        <text>D-fructose 6-phosphate + L-glutamine = D-glucosamine 6-phosphate + L-glutamate</text>
        <dbReference type="Rhea" id="RHEA:13237"/>
        <dbReference type="ChEBI" id="CHEBI:29985"/>
        <dbReference type="ChEBI" id="CHEBI:58359"/>
        <dbReference type="ChEBI" id="CHEBI:58725"/>
        <dbReference type="ChEBI" id="CHEBI:61527"/>
        <dbReference type="EC" id="2.6.1.16"/>
    </reaction>
</comment>
<feature type="domain" description="SIS" evidence="12">
    <location>
        <begin position="292"/>
        <end position="431"/>
    </location>
</feature>
<dbReference type="FunFam" id="3.60.20.10:FF:000006">
    <property type="entry name" value="Glutamine--fructose-6-phosphate aminotransferase [isomerizing]"/>
    <property type="match status" value="1"/>
</dbReference>
<dbReference type="InterPro" id="IPR005855">
    <property type="entry name" value="GFAT"/>
</dbReference>
<name>A0A7T5RIY0_9BACT</name>
<dbReference type="GO" id="GO:0005829">
    <property type="term" value="C:cytosol"/>
    <property type="evidence" value="ECO:0007669"/>
    <property type="project" value="TreeGrafter"/>
</dbReference>
<evidence type="ECO:0000313" key="13">
    <source>
        <dbReference type="EMBL" id="QQG44957.1"/>
    </source>
</evidence>
<feature type="initiator methionine" description="Removed" evidence="10">
    <location>
        <position position="1"/>
    </location>
</feature>
<evidence type="ECO:0000256" key="7">
    <source>
        <dbReference type="ARBA" id="ARBA00022679"/>
    </source>
</evidence>
<feature type="active site" description="Nucleophile; for GATase activity" evidence="10">
    <location>
        <position position="2"/>
    </location>
</feature>
<dbReference type="InterPro" id="IPR029055">
    <property type="entry name" value="Ntn_hydrolases_N"/>
</dbReference>
<protein>
    <recommendedName>
        <fullName evidence="4 10">Glutamine--fructose-6-phosphate aminotransferase [isomerizing]</fullName>
        <ecNumber evidence="3 10">2.6.1.16</ecNumber>
    </recommendedName>
    <alternativeName>
        <fullName evidence="10">D-fructose-6-phosphate amidotransferase</fullName>
    </alternativeName>
    <alternativeName>
        <fullName evidence="10">GFAT</fullName>
    </alternativeName>
    <alternativeName>
        <fullName evidence="10">Glucosamine-6-phosphate synthase</fullName>
    </alternativeName>
    <alternativeName>
        <fullName evidence="10">Hexosephosphate aminotransferase</fullName>
    </alternativeName>
    <alternativeName>
        <fullName evidence="10">L-glutamine--D-fructose-6-phosphate amidotransferase</fullName>
    </alternativeName>
</protein>
<gene>
    <name evidence="10 13" type="primary">glmS</name>
    <name evidence="13" type="ORF">HYW89_03030</name>
</gene>
<keyword evidence="6 10" id="KW-0032">Aminotransferase</keyword>
<dbReference type="Gene3D" id="3.40.50.10490">
    <property type="entry name" value="Glucose-6-phosphate isomerase like protein, domain 1"/>
    <property type="match status" value="2"/>
</dbReference>
<evidence type="ECO:0000256" key="5">
    <source>
        <dbReference type="ARBA" id="ARBA00022490"/>
    </source>
</evidence>
<dbReference type="AlphaFoldDB" id="A0A7T5RIY0"/>
<organism evidence="13 14">
    <name type="scientific">Candidatus Sungiibacteriota bacterium</name>
    <dbReference type="NCBI Taxonomy" id="2750080"/>
    <lineage>
        <taxon>Bacteria</taxon>
        <taxon>Candidatus Sungiibacteriota</taxon>
    </lineage>
</organism>
<evidence type="ECO:0000313" key="14">
    <source>
        <dbReference type="Proteomes" id="UP000595618"/>
    </source>
</evidence>
<dbReference type="CDD" id="cd00714">
    <property type="entry name" value="GFAT"/>
    <property type="match status" value="1"/>
</dbReference>
<evidence type="ECO:0000256" key="10">
    <source>
        <dbReference type="HAMAP-Rule" id="MF_00164"/>
    </source>
</evidence>
<dbReference type="PANTHER" id="PTHR10937">
    <property type="entry name" value="GLUCOSAMINE--FRUCTOSE-6-PHOSPHATE AMINOTRANSFERASE, ISOMERIZING"/>
    <property type="match status" value="1"/>
</dbReference>
<evidence type="ECO:0000256" key="4">
    <source>
        <dbReference type="ARBA" id="ARBA00016090"/>
    </source>
</evidence>
<comment type="function">
    <text evidence="10">Catalyzes the first step in hexosamine metabolism, converting fructose-6P into glucosamine-6P using glutamine as a nitrogen source.</text>
</comment>
<dbReference type="InterPro" id="IPR035466">
    <property type="entry name" value="GlmS/AgaS_SIS"/>
</dbReference>
<dbReference type="Gene3D" id="3.60.20.10">
    <property type="entry name" value="Glutamine Phosphoribosylpyrophosphate, subunit 1, domain 1"/>
    <property type="match status" value="1"/>
</dbReference>